<dbReference type="Gene3D" id="3.10.10.10">
    <property type="entry name" value="HIV Type 1 Reverse Transcriptase, subunit A, domain 1"/>
    <property type="match status" value="1"/>
</dbReference>
<reference evidence="1" key="1">
    <citation type="journal article" date="2019" name="Toxins">
        <title>Detection of Abrin-Like and Prepropulchellin-Like Toxin Genes and Transcripts Using Whole Genome Sequencing and Full-Length Transcript Sequencing of Abrus precatorius.</title>
        <authorList>
            <person name="Hovde B.T."/>
            <person name="Daligault H.E."/>
            <person name="Hanschen E.R."/>
            <person name="Kunde Y.A."/>
            <person name="Johnson M.B."/>
            <person name="Starkenburg S.R."/>
            <person name="Johnson S.L."/>
        </authorList>
    </citation>
    <scope>NUCLEOTIDE SEQUENCE [LARGE SCALE GENOMIC DNA]</scope>
</reference>
<dbReference type="PANTHER" id="PTHR33240:SF15">
    <property type="entry name" value="GAG-PRO-LIKE PROTEIN"/>
    <property type="match status" value="1"/>
</dbReference>
<proteinExistence type="predicted"/>
<dbReference type="Proteomes" id="UP000694853">
    <property type="component" value="Unplaced"/>
</dbReference>
<protein>
    <submittedName>
        <fullName evidence="2">Uncharacterized protein LOC113855321</fullName>
    </submittedName>
</protein>
<gene>
    <name evidence="2" type="primary">LOC113855321</name>
</gene>
<keyword evidence="1" id="KW-1185">Reference proteome</keyword>
<reference evidence="2" key="2">
    <citation type="submission" date="2025-08" db="UniProtKB">
        <authorList>
            <consortium name="RefSeq"/>
        </authorList>
    </citation>
    <scope>IDENTIFICATION</scope>
    <source>
        <tissue evidence="2">Young leaves</tissue>
    </source>
</reference>
<accession>A0A8B8KFX8</accession>
<dbReference type="AlphaFoldDB" id="A0A8B8KFX8"/>
<dbReference type="RefSeq" id="XP_027342720.1">
    <property type="nucleotide sequence ID" value="XM_027486919.1"/>
</dbReference>
<dbReference type="PANTHER" id="PTHR33240">
    <property type="entry name" value="OS08G0508500 PROTEIN"/>
    <property type="match status" value="1"/>
</dbReference>
<name>A0A8B8KFX8_ABRPR</name>
<organism evidence="1 2">
    <name type="scientific">Abrus precatorius</name>
    <name type="common">Indian licorice</name>
    <name type="synonym">Glycine abrus</name>
    <dbReference type="NCBI Taxonomy" id="3816"/>
    <lineage>
        <taxon>Eukaryota</taxon>
        <taxon>Viridiplantae</taxon>
        <taxon>Streptophyta</taxon>
        <taxon>Embryophyta</taxon>
        <taxon>Tracheophyta</taxon>
        <taxon>Spermatophyta</taxon>
        <taxon>Magnoliopsida</taxon>
        <taxon>eudicotyledons</taxon>
        <taxon>Gunneridae</taxon>
        <taxon>Pentapetalae</taxon>
        <taxon>rosids</taxon>
        <taxon>fabids</taxon>
        <taxon>Fabales</taxon>
        <taxon>Fabaceae</taxon>
        <taxon>Papilionoideae</taxon>
        <taxon>50 kb inversion clade</taxon>
        <taxon>NPAAA clade</taxon>
        <taxon>indigoferoid/millettioid clade</taxon>
        <taxon>Abreae</taxon>
        <taxon>Abrus</taxon>
    </lineage>
</organism>
<evidence type="ECO:0000313" key="1">
    <source>
        <dbReference type="Proteomes" id="UP000694853"/>
    </source>
</evidence>
<dbReference type="OrthoDB" id="1434300at2759"/>
<dbReference type="GeneID" id="113855321"/>
<sequence>MQVRSTNNISLGSRIRIPPITFTDEDFQGVDLVQDDPMVISVDILNCTVRKTLIDQGKEELKEYREPLVSFSGERVETRGCIDLYTSFGSEHEGKRIKVTYLVVHANTLYNILLDRPSLNKLKASARECYFASLHIKPLQEYGQDVNIVTPRYGEDLDIELDLRTDEGCRVEPNENMPGIDPTFLCHHLSVYKAAKSIAQKKRKVGGERAKTVKEETAKLLQAGFIREVRYSTYLVGQYSHGQKGKWQMANVYRLHRSKQSMSKICLPSQALTP</sequence>
<dbReference type="KEGG" id="aprc:113855321"/>
<evidence type="ECO:0000313" key="2">
    <source>
        <dbReference type="RefSeq" id="XP_027342720.1"/>
    </source>
</evidence>